<name>A0AA37TB51_9HYPH</name>
<dbReference type="Proteomes" id="UP001157440">
    <property type="component" value="Unassembled WGS sequence"/>
</dbReference>
<sequence length="84" mass="9184">MSNVVPFPTNRRIAAKAIPREEFEQLAELALDVVQRIVTLLDDQSVDTDGEDAERSLGAFEGHISQLPSFRGSDSDGELGSDPR</sequence>
<evidence type="ECO:0000313" key="2">
    <source>
        <dbReference type="EMBL" id="GLS70191.1"/>
    </source>
</evidence>
<evidence type="ECO:0000313" key="3">
    <source>
        <dbReference type="Proteomes" id="UP001157440"/>
    </source>
</evidence>
<organism evidence="2 3">
    <name type="scientific">Methylobacterium tardum</name>
    <dbReference type="NCBI Taxonomy" id="374432"/>
    <lineage>
        <taxon>Bacteria</taxon>
        <taxon>Pseudomonadati</taxon>
        <taxon>Pseudomonadota</taxon>
        <taxon>Alphaproteobacteria</taxon>
        <taxon>Hyphomicrobiales</taxon>
        <taxon>Methylobacteriaceae</taxon>
        <taxon>Methylobacterium</taxon>
    </lineage>
</organism>
<reference evidence="3" key="1">
    <citation type="journal article" date="2019" name="Int. J. Syst. Evol. Microbiol.">
        <title>The Global Catalogue of Microorganisms (GCM) 10K type strain sequencing project: providing services to taxonomists for standard genome sequencing and annotation.</title>
        <authorList>
            <consortium name="The Broad Institute Genomics Platform"/>
            <consortium name="The Broad Institute Genome Sequencing Center for Infectious Disease"/>
            <person name="Wu L."/>
            <person name="Ma J."/>
        </authorList>
    </citation>
    <scope>NUCLEOTIDE SEQUENCE [LARGE SCALE GENOMIC DNA]</scope>
    <source>
        <strain evidence="3">NBRC 103632</strain>
    </source>
</reference>
<evidence type="ECO:0000256" key="1">
    <source>
        <dbReference type="SAM" id="MobiDB-lite"/>
    </source>
</evidence>
<dbReference type="EMBL" id="BSPL01000013">
    <property type="protein sequence ID" value="GLS70191.1"/>
    <property type="molecule type" value="Genomic_DNA"/>
</dbReference>
<feature type="compositionally biased region" description="Acidic residues" evidence="1">
    <location>
        <begin position="75"/>
        <end position="84"/>
    </location>
</feature>
<accession>A0AA37TB51</accession>
<keyword evidence="3" id="KW-1185">Reference proteome</keyword>
<dbReference type="AlphaFoldDB" id="A0AA37TB51"/>
<protein>
    <submittedName>
        <fullName evidence="2">Uncharacterized protein</fullName>
    </submittedName>
</protein>
<feature type="region of interest" description="Disordered" evidence="1">
    <location>
        <begin position="64"/>
        <end position="84"/>
    </location>
</feature>
<proteinExistence type="predicted"/>
<gene>
    <name evidence="2" type="ORF">GCM10007890_22040</name>
</gene>
<comment type="caution">
    <text evidence="2">The sequence shown here is derived from an EMBL/GenBank/DDBJ whole genome shotgun (WGS) entry which is preliminary data.</text>
</comment>
<dbReference type="RefSeq" id="WP_238196415.1">
    <property type="nucleotide sequence ID" value="NZ_BPQZ01000010.1"/>
</dbReference>